<proteinExistence type="predicted"/>
<feature type="region of interest" description="Disordered" evidence="1">
    <location>
        <begin position="229"/>
        <end position="272"/>
    </location>
</feature>
<evidence type="ECO:0000256" key="1">
    <source>
        <dbReference type="SAM" id="MobiDB-lite"/>
    </source>
</evidence>
<accession>A0AAW9SRU4</accession>
<evidence type="ECO:0000313" key="3">
    <source>
        <dbReference type="Proteomes" id="UP001223646"/>
    </source>
</evidence>
<reference evidence="2" key="1">
    <citation type="submission" date="2023-05" db="EMBL/GenBank/DDBJ databases">
        <authorList>
            <person name="Du J."/>
        </authorList>
    </citation>
    <scope>NUCLEOTIDE SEQUENCE</scope>
    <source>
        <strain evidence="2">UMB1064</strain>
    </source>
</reference>
<dbReference type="EMBL" id="JASOOY020000004">
    <property type="protein sequence ID" value="MEO3716241.1"/>
    <property type="molecule type" value="Genomic_DNA"/>
</dbReference>
<dbReference type="Proteomes" id="UP001223646">
    <property type="component" value="Unassembled WGS sequence"/>
</dbReference>
<reference evidence="2" key="2">
    <citation type="submission" date="2024-05" db="EMBL/GenBank/DDBJ databases">
        <authorList>
            <person name="Wolfe A."/>
        </authorList>
    </citation>
    <scope>NUCLEOTIDE SEQUENCE</scope>
    <source>
        <strain evidence="2">UMB1064</strain>
    </source>
</reference>
<protein>
    <recommendedName>
        <fullName evidence="4">EcsC family protein</fullName>
    </recommendedName>
</protein>
<organism evidence="2 3">
    <name type="scientific">Corynebacterium amycolatum</name>
    <dbReference type="NCBI Taxonomy" id="43765"/>
    <lineage>
        <taxon>Bacteria</taxon>
        <taxon>Bacillati</taxon>
        <taxon>Actinomycetota</taxon>
        <taxon>Actinomycetes</taxon>
        <taxon>Mycobacteriales</taxon>
        <taxon>Corynebacteriaceae</taxon>
        <taxon>Corynebacterium</taxon>
    </lineage>
</organism>
<gene>
    <name evidence="2" type="ORF">QP460_001365</name>
</gene>
<dbReference type="RefSeq" id="WP_284826418.1">
    <property type="nucleotide sequence ID" value="NZ_JASOOY020000004.1"/>
</dbReference>
<dbReference type="AlphaFoldDB" id="A0AAW9SRU4"/>
<feature type="compositionally biased region" description="Basic and acidic residues" evidence="1">
    <location>
        <begin position="233"/>
        <end position="254"/>
    </location>
</feature>
<sequence length="272" mass="29135">MNSTPEAIERDAGKLGTLLIQTLDKTMSWQSSAITGYVSSLHKRKKDETPAQVQERIDSHYLNLVTGTGGAAGGSAVLPGVGMITGLAAVTGESLLFLEASAWYTLASATLRNIDITDPQRRRTLILAAMSGSEGTAIMASLLGEESLRKQTKTSVNSLLPRLGVPQLGAANRLLIREARKRLMKNARLAIIGKILPFGIGAVVGASANRKLGGILISSTRASLGPLPQDWSDFERKLPVKSNTSEDSKKDSKSSRFSIPSALKWPKKKKNK</sequence>
<comment type="caution">
    <text evidence="2">The sequence shown here is derived from an EMBL/GenBank/DDBJ whole genome shotgun (WGS) entry which is preliminary data.</text>
</comment>
<evidence type="ECO:0008006" key="4">
    <source>
        <dbReference type="Google" id="ProtNLM"/>
    </source>
</evidence>
<evidence type="ECO:0000313" key="2">
    <source>
        <dbReference type="EMBL" id="MEO3716241.1"/>
    </source>
</evidence>
<name>A0AAW9SRU4_CORAY</name>